<keyword evidence="2" id="KW-1185">Reference proteome</keyword>
<name>A0A8H3PK15_9LECA</name>
<dbReference type="EMBL" id="CAJPDR010000816">
    <property type="protein sequence ID" value="CAF9942812.1"/>
    <property type="molecule type" value="Genomic_DNA"/>
</dbReference>
<evidence type="ECO:0000313" key="1">
    <source>
        <dbReference type="EMBL" id="CAF9942812.1"/>
    </source>
</evidence>
<comment type="caution">
    <text evidence="1">The sequence shown here is derived from an EMBL/GenBank/DDBJ whole genome shotgun (WGS) entry which is preliminary data.</text>
</comment>
<proteinExistence type="predicted"/>
<dbReference type="Proteomes" id="UP000664203">
    <property type="component" value="Unassembled WGS sequence"/>
</dbReference>
<sequence>MTSRKKITAIIKAAKKCNCAIYLKTGMHPPGVMVGECDGDVGEQDLKEWVESVKRLRYKGYKLLCSESVEQGRLLVKNGDVKEFGSMKELAHDLAECGILDWWNTHMGFTKGEEG</sequence>
<organism evidence="1 2">
    <name type="scientific">Alectoria fallacina</name>
    <dbReference type="NCBI Taxonomy" id="1903189"/>
    <lineage>
        <taxon>Eukaryota</taxon>
        <taxon>Fungi</taxon>
        <taxon>Dikarya</taxon>
        <taxon>Ascomycota</taxon>
        <taxon>Pezizomycotina</taxon>
        <taxon>Lecanoromycetes</taxon>
        <taxon>OSLEUM clade</taxon>
        <taxon>Lecanoromycetidae</taxon>
        <taxon>Lecanorales</taxon>
        <taxon>Lecanorineae</taxon>
        <taxon>Parmeliaceae</taxon>
        <taxon>Alectoria</taxon>
    </lineage>
</organism>
<accession>A0A8H3PK15</accession>
<reference evidence="1" key="1">
    <citation type="submission" date="2021-03" db="EMBL/GenBank/DDBJ databases">
        <authorList>
            <person name="Tagirdzhanova G."/>
        </authorList>
    </citation>
    <scope>NUCLEOTIDE SEQUENCE</scope>
</reference>
<dbReference type="OrthoDB" id="432412at2759"/>
<dbReference type="AlphaFoldDB" id="A0A8H3PK15"/>
<protein>
    <submittedName>
        <fullName evidence="1">Uncharacterized protein</fullName>
    </submittedName>
</protein>
<evidence type="ECO:0000313" key="2">
    <source>
        <dbReference type="Proteomes" id="UP000664203"/>
    </source>
</evidence>
<gene>
    <name evidence="1" type="ORF">ALECFALPRED_010084</name>
</gene>